<dbReference type="InterPro" id="IPR038763">
    <property type="entry name" value="DHH_sf"/>
</dbReference>
<accession>A0ABS0LNY0</accession>
<gene>
    <name evidence="3" type="ORF">HZY91_03100</name>
</gene>
<evidence type="ECO:0000313" key="4">
    <source>
        <dbReference type="Proteomes" id="UP000721415"/>
    </source>
</evidence>
<dbReference type="InterPro" id="IPR003156">
    <property type="entry name" value="DHHA1_dom"/>
</dbReference>
<sequence length="324" mass="36297">MIINIEKINEFYQLIKAYDTIIIHRHVRPDPDAVGSQLGLKAWIQNTYPDKTVLAAGTIGESLAWLGKMDEVTRDDYQDALVIVVDTADQPRIDGKNYKQGKSLIKIDHHLLVDSYGDLEIVDENASSTAELLTQMAIHLSEVLPINKEVADLFYAGIVGDTGRFQFSNTTDQTFLSVGYLMKNGLDNVTINNYFNELEIEELRFQSLAISRIRQHEHGVASLIIYQKDLIDYEISEEATNSITNIPGRIKGVISWVVFIQQASESEKFRARIRSKGPNINPVAIAFDGGGHAMASGANATDKQSRDRLIEALIEVNQQYLEEL</sequence>
<protein>
    <submittedName>
        <fullName evidence="3">Bifunctional oligoribonuclease/PAP phosphatase NrnA</fullName>
    </submittedName>
</protein>
<organism evidence="3 4">
    <name type="scientific">Facklamia lactis</name>
    <dbReference type="NCBI Taxonomy" id="2749967"/>
    <lineage>
        <taxon>Bacteria</taxon>
        <taxon>Bacillati</taxon>
        <taxon>Bacillota</taxon>
        <taxon>Bacilli</taxon>
        <taxon>Lactobacillales</taxon>
        <taxon>Aerococcaceae</taxon>
        <taxon>Facklamia</taxon>
    </lineage>
</organism>
<dbReference type="Proteomes" id="UP000721415">
    <property type="component" value="Unassembled WGS sequence"/>
</dbReference>
<dbReference type="EMBL" id="JACBXQ010000002">
    <property type="protein sequence ID" value="MBG9985878.1"/>
    <property type="molecule type" value="Genomic_DNA"/>
</dbReference>
<feature type="domain" description="DDH" evidence="1">
    <location>
        <begin position="21"/>
        <end position="158"/>
    </location>
</feature>
<comment type="caution">
    <text evidence="3">The sequence shown here is derived from an EMBL/GenBank/DDBJ whole genome shotgun (WGS) entry which is preliminary data.</text>
</comment>
<evidence type="ECO:0000313" key="3">
    <source>
        <dbReference type="EMBL" id="MBG9985878.1"/>
    </source>
</evidence>
<dbReference type="Gene3D" id="3.90.1640.10">
    <property type="entry name" value="inorganic pyrophosphatase (n-terminal core)"/>
    <property type="match status" value="1"/>
</dbReference>
<evidence type="ECO:0000259" key="1">
    <source>
        <dbReference type="Pfam" id="PF01368"/>
    </source>
</evidence>
<dbReference type="PANTHER" id="PTHR47618:SF1">
    <property type="entry name" value="BIFUNCTIONAL OLIGORIBONUCLEASE AND PAP PHOSPHATASE NRNA"/>
    <property type="match status" value="1"/>
</dbReference>
<reference evidence="3 4" key="1">
    <citation type="submission" date="2020-07" db="EMBL/GenBank/DDBJ databases">
        <title>Facklamia lactis sp. nov., isolated from raw milk.</title>
        <authorList>
            <person name="Doll E.V."/>
            <person name="Huptas C."/>
            <person name="Staib L."/>
            <person name="Wenning M."/>
            <person name="Scherer S."/>
        </authorList>
    </citation>
    <scope>NUCLEOTIDE SEQUENCE [LARGE SCALE GENOMIC DNA]</scope>
    <source>
        <strain evidence="3 4">DSM 111018</strain>
    </source>
</reference>
<feature type="domain" description="DHHA1" evidence="2">
    <location>
        <begin position="237"/>
        <end position="316"/>
    </location>
</feature>
<dbReference type="Pfam" id="PF01368">
    <property type="entry name" value="DHH"/>
    <property type="match status" value="1"/>
</dbReference>
<dbReference type="SUPFAM" id="SSF64182">
    <property type="entry name" value="DHH phosphoesterases"/>
    <property type="match status" value="1"/>
</dbReference>
<dbReference type="InterPro" id="IPR051319">
    <property type="entry name" value="Oligoribo/pAp-PDE_c-di-AMP_PDE"/>
</dbReference>
<proteinExistence type="predicted"/>
<name>A0ABS0LNY0_9LACT</name>
<keyword evidence="4" id="KW-1185">Reference proteome</keyword>
<dbReference type="RefSeq" id="WP_197114660.1">
    <property type="nucleotide sequence ID" value="NZ_JACBXQ010000002.1"/>
</dbReference>
<dbReference type="InterPro" id="IPR001667">
    <property type="entry name" value="DDH_dom"/>
</dbReference>
<evidence type="ECO:0000259" key="2">
    <source>
        <dbReference type="Pfam" id="PF02272"/>
    </source>
</evidence>
<dbReference type="Gene3D" id="3.10.310.30">
    <property type="match status" value="1"/>
</dbReference>
<dbReference type="Pfam" id="PF02272">
    <property type="entry name" value="DHHA1"/>
    <property type="match status" value="1"/>
</dbReference>
<dbReference type="PANTHER" id="PTHR47618">
    <property type="entry name" value="BIFUNCTIONAL OLIGORIBONUCLEASE AND PAP PHOSPHATASE NRNA"/>
    <property type="match status" value="1"/>
</dbReference>